<evidence type="ECO:0000256" key="2">
    <source>
        <dbReference type="ARBA" id="ARBA00023134"/>
    </source>
</evidence>
<feature type="compositionally biased region" description="Low complexity" evidence="4">
    <location>
        <begin position="127"/>
        <end position="140"/>
    </location>
</feature>
<dbReference type="InterPro" id="IPR001019">
    <property type="entry name" value="Gprotein_alpha_su"/>
</dbReference>
<proteinExistence type="predicted"/>
<keyword evidence="6" id="KW-1185">Reference proteome</keyword>
<dbReference type="InterPro" id="IPR011025">
    <property type="entry name" value="GproteinA_insert"/>
</dbReference>
<dbReference type="SUPFAM" id="SSF47895">
    <property type="entry name" value="Transducin (alpha subunit), insertion domain"/>
    <property type="match status" value="1"/>
</dbReference>
<dbReference type="CDD" id="cd00066">
    <property type="entry name" value="G-alpha"/>
    <property type="match status" value="1"/>
</dbReference>
<dbReference type="Pfam" id="PF00503">
    <property type="entry name" value="G-alpha"/>
    <property type="match status" value="1"/>
</dbReference>
<evidence type="ECO:0000256" key="4">
    <source>
        <dbReference type="SAM" id="MobiDB-lite"/>
    </source>
</evidence>
<dbReference type="Gene3D" id="3.40.50.300">
    <property type="entry name" value="P-loop containing nucleotide triphosphate hydrolases"/>
    <property type="match status" value="2"/>
</dbReference>
<keyword evidence="2" id="KW-0342">GTP-binding</keyword>
<protein>
    <recommendedName>
        <fullName evidence="7">Guanine nucleotide-binding protein alpha-4 subunit</fullName>
    </recommendedName>
</protein>
<evidence type="ECO:0000313" key="5">
    <source>
        <dbReference type="EMBL" id="KAL0958423.1"/>
    </source>
</evidence>
<keyword evidence="1" id="KW-0547">Nucleotide-binding</keyword>
<dbReference type="PANTHER" id="PTHR10218">
    <property type="entry name" value="GTP-BINDING PROTEIN ALPHA SUBUNIT"/>
    <property type="match status" value="1"/>
</dbReference>
<evidence type="ECO:0008006" key="7">
    <source>
        <dbReference type="Google" id="ProtNLM"/>
    </source>
</evidence>
<dbReference type="InterPro" id="IPR027417">
    <property type="entry name" value="P-loop_NTPase"/>
</dbReference>
<comment type="caution">
    <text evidence="5">The sequence shown here is derived from an EMBL/GenBank/DDBJ whole genome shotgun (WGS) entry which is preliminary data.</text>
</comment>
<evidence type="ECO:0000256" key="1">
    <source>
        <dbReference type="ARBA" id="ARBA00022741"/>
    </source>
</evidence>
<reference evidence="6" key="1">
    <citation type="submission" date="2024-06" db="EMBL/GenBank/DDBJ databases">
        <title>Multi-omics analyses provide insights into the biosynthesis of the anticancer antibiotic pleurotin in Hohenbuehelia grisea.</title>
        <authorList>
            <person name="Weaver J.A."/>
            <person name="Alberti F."/>
        </authorList>
    </citation>
    <scope>NUCLEOTIDE SEQUENCE [LARGE SCALE GENOMIC DNA]</scope>
    <source>
        <strain evidence="6">T-177</strain>
    </source>
</reference>
<accession>A0ABR3JTC7</accession>
<dbReference type="SMART" id="SM00275">
    <property type="entry name" value="G_alpha"/>
    <property type="match status" value="1"/>
</dbReference>
<dbReference type="PROSITE" id="PS51882">
    <property type="entry name" value="G_ALPHA"/>
    <property type="match status" value="1"/>
</dbReference>
<keyword evidence="3" id="KW-0807">Transducer</keyword>
<dbReference type="SUPFAM" id="SSF52540">
    <property type="entry name" value="P-loop containing nucleoside triphosphate hydrolases"/>
    <property type="match status" value="1"/>
</dbReference>
<evidence type="ECO:0000256" key="3">
    <source>
        <dbReference type="ARBA" id="ARBA00023224"/>
    </source>
</evidence>
<evidence type="ECO:0000313" key="6">
    <source>
        <dbReference type="Proteomes" id="UP001556367"/>
    </source>
</evidence>
<dbReference type="Proteomes" id="UP001556367">
    <property type="component" value="Unassembled WGS sequence"/>
</dbReference>
<dbReference type="PANTHER" id="PTHR10218:SF360">
    <property type="entry name" value="GUANINE NUCLEOTIDE-BINDING PROTEIN SUBUNIT ALPHA HOMOLOG"/>
    <property type="match status" value="1"/>
</dbReference>
<organism evidence="5 6">
    <name type="scientific">Hohenbuehelia grisea</name>
    <dbReference type="NCBI Taxonomy" id="104357"/>
    <lineage>
        <taxon>Eukaryota</taxon>
        <taxon>Fungi</taxon>
        <taxon>Dikarya</taxon>
        <taxon>Basidiomycota</taxon>
        <taxon>Agaricomycotina</taxon>
        <taxon>Agaricomycetes</taxon>
        <taxon>Agaricomycetidae</taxon>
        <taxon>Agaricales</taxon>
        <taxon>Pleurotineae</taxon>
        <taxon>Pleurotaceae</taxon>
        <taxon>Hohenbuehelia</taxon>
    </lineage>
</organism>
<sequence length="460" mass="51955">MTANALLSRFEEDPLSRLTAPPANETPEAKKLRLEAEAQAKKQSDAIDEELNRQRVAERKWPRPIKVLLLGQSESGKSTTLKNFQLMHSPKVFRAECASWRAVIQLNVVRSILFILNAMSDAPTELSWPGSPSSSKSRASQDLPPFTAEHMKLKMRLSPLIKLENQLRRQLAPEGSVEFEATQFPQSSTPFPIHEVAINSNTPWKSAFGKLLPGGGRESLDGEDTINWDDPHDPGLVLNACSEDMVRLWNDPVVKAMLSSKGLRLEEMAGFFLDSLERVTAARYVPTDDDILRARLKTMGVSEHRFEMDEAAWVPFFEDVDTIIFLAPISCFDQVLQEDKTVNRLEDSYNLYKAVVSNMLLRHTNIVLFLNKIDILQAKLANGVLLRKYVVSYGDRPNDYENVSAYLKRKFGGILKESSPYPRIFYAHFTAVTDTRNTSLILANVKDMLMRQNLQATSLI</sequence>
<dbReference type="EMBL" id="JASNQZ010000004">
    <property type="protein sequence ID" value="KAL0958423.1"/>
    <property type="molecule type" value="Genomic_DNA"/>
</dbReference>
<name>A0ABR3JTC7_9AGAR</name>
<feature type="region of interest" description="Disordered" evidence="4">
    <location>
        <begin position="1"/>
        <end position="29"/>
    </location>
</feature>
<dbReference type="Gene3D" id="1.10.400.10">
    <property type="entry name" value="GI Alpha 1, domain 2-like"/>
    <property type="match status" value="1"/>
</dbReference>
<gene>
    <name evidence="5" type="ORF">HGRIS_000565</name>
</gene>
<feature type="region of interest" description="Disordered" evidence="4">
    <location>
        <begin position="125"/>
        <end position="144"/>
    </location>
</feature>
<dbReference type="PRINTS" id="PR00318">
    <property type="entry name" value="GPROTEINA"/>
</dbReference>